<proteinExistence type="predicted"/>
<dbReference type="OrthoDB" id="2687452at2759"/>
<gene>
    <name evidence="1" type="ORF">CC86DRAFT_258502</name>
</gene>
<dbReference type="EMBL" id="MU006229">
    <property type="protein sequence ID" value="KAF2824762.1"/>
    <property type="molecule type" value="Genomic_DNA"/>
</dbReference>
<feature type="non-terminal residue" evidence="1">
    <location>
        <position position="1"/>
    </location>
</feature>
<accession>A0A6A6ZUM5</accession>
<feature type="non-terminal residue" evidence="1">
    <location>
        <position position="80"/>
    </location>
</feature>
<sequence>IGCMYSTDDPSTHIFQCGSPTCRKKTYTRWYDFKRHYNGAHAMERPMYWCDFEGCPRGEEVGGRPFPRKDKLNSHVQSMH</sequence>
<protein>
    <submittedName>
        <fullName evidence="1">Uncharacterized protein</fullName>
    </submittedName>
</protein>
<organism evidence="1 2">
    <name type="scientific">Ophiobolus disseminans</name>
    <dbReference type="NCBI Taxonomy" id="1469910"/>
    <lineage>
        <taxon>Eukaryota</taxon>
        <taxon>Fungi</taxon>
        <taxon>Dikarya</taxon>
        <taxon>Ascomycota</taxon>
        <taxon>Pezizomycotina</taxon>
        <taxon>Dothideomycetes</taxon>
        <taxon>Pleosporomycetidae</taxon>
        <taxon>Pleosporales</taxon>
        <taxon>Pleosporineae</taxon>
        <taxon>Phaeosphaeriaceae</taxon>
        <taxon>Ophiobolus</taxon>
    </lineage>
</organism>
<evidence type="ECO:0000313" key="2">
    <source>
        <dbReference type="Proteomes" id="UP000799424"/>
    </source>
</evidence>
<keyword evidence="2" id="KW-1185">Reference proteome</keyword>
<reference evidence="1" key="1">
    <citation type="journal article" date="2020" name="Stud. Mycol.">
        <title>101 Dothideomycetes genomes: a test case for predicting lifestyles and emergence of pathogens.</title>
        <authorList>
            <person name="Haridas S."/>
            <person name="Albert R."/>
            <person name="Binder M."/>
            <person name="Bloem J."/>
            <person name="Labutti K."/>
            <person name="Salamov A."/>
            <person name="Andreopoulos B."/>
            <person name="Baker S."/>
            <person name="Barry K."/>
            <person name="Bills G."/>
            <person name="Bluhm B."/>
            <person name="Cannon C."/>
            <person name="Castanera R."/>
            <person name="Culley D."/>
            <person name="Daum C."/>
            <person name="Ezra D."/>
            <person name="Gonzalez J."/>
            <person name="Henrissat B."/>
            <person name="Kuo A."/>
            <person name="Liang C."/>
            <person name="Lipzen A."/>
            <person name="Lutzoni F."/>
            <person name="Magnuson J."/>
            <person name="Mondo S."/>
            <person name="Nolan M."/>
            <person name="Ohm R."/>
            <person name="Pangilinan J."/>
            <person name="Park H.-J."/>
            <person name="Ramirez L."/>
            <person name="Alfaro M."/>
            <person name="Sun H."/>
            <person name="Tritt A."/>
            <person name="Yoshinaga Y."/>
            <person name="Zwiers L.-H."/>
            <person name="Turgeon B."/>
            <person name="Goodwin S."/>
            <person name="Spatafora J."/>
            <person name="Crous P."/>
            <person name="Grigoriev I."/>
        </authorList>
    </citation>
    <scope>NUCLEOTIDE SEQUENCE</scope>
    <source>
        <strain evidence="1">CBS 113818</strain>
    </source>
</reference>
<dbReference type="Proteomes" id="UP000799424">
    <property type="component" value="Unassembled WGS sequence"/>
</dbReference>
<dbReference type="Gene3D" id="3.30.160.60">
    <property type="entry name" value="Classic Zinc Finger"/>
    <property type="match status" value="1"/>
</dbReference>
<dbReference type="AlphaFoldDB" id="A0A6A6ZUM5"/>
<name>A0A6A6ZUM5_9PLEO</name>
<evidence type="ECO:0000313" key="1">
    <source>
        <dbReference type="EMBL" id="KAF2824762.1"/>
    </source>
</evidence>